<name>A0A1F5N9P3_9BACT</name>
<dbReference type="AlphaFoldDB" id="A0A1F5N9P3"/>
<organism evidence="1 2">
    <name type="scientific">Candidatus Doudnabacteria bacterium RIFCSPHIGHO2_01_FULL_41_86</name>
    <dbReference type="NCBI Taxonomy" id="1817821"/>
    <lineage>
        <taxon>Bacteria</taxon>
        <taxon>Candidatus Doudnaibacteriota</taxon>
    </lineage>
</organism>
<comment type="caution">
    <text evidence="1">The sequence shown here is derived from an EMBL/GenBank/DDBJ whole genome shotgun (WGS) entry which is preliminary data.</text>
</comment>
<dbReference type="Proteomes" id="UP000177610">
    <property type="component" value="Unassembled WGS sequence"/>
</dbReference>
<sequence>MAIGPAEAAFFRNEEARRIADNLEKRIDMYLVTYFKPTDQEIFVSLHKDLLSGPVLRLLVERYTRAVWKSVKKHYQGEDTGLLLSTRSE</sequence>
<proteinExistence type="predicted"/>
<evidence type="ECO:0000313" key="2">
    <source>
        <dbReference type="Proteomes" id="UP000177610"/>
    </source>
</evidence>
<dbReference type="STRING" id="1817821.A2717_02355"/>
<accession>A0A1F5N9P3</accession>
<gene>
    <name evidence="1" type="ORF">A2717_02355</name>
</gene>
<dbReference type="EMBL" id="MFEH01000001">
    <property type="protein sequence ID" value="OGE74359.1"/>
    <property type="molecule type" value="Genomic_DNA"/>
</dbReference>
<reference evidence="1 2" key="1">
    <citation type="journal article" date="2016" name="Nat. Commun.">
        <title>Thousands of microbial genomes shed light on interconnected biogeochemical processes in an aquifer system.</title>
        <authorList>
            <person name="Anantharaman K."/>
            <person name="Brown C.T."/>
            <person name="Hug L.A."/>
            <person name="Sharon I."/>
            <person name="Castelle C.J."/>
            <person name="Probst A.J."/>
            <person name="Thomas B.C."/>
            <person name="Singh A."/>
            <person name="Wilkins M.J."/>
            <person name="Karaoz U."/>
            <person name="Brodie E.L."/>
            <person name="Williams K.H."/>
            <person name="Hubbard S.S."/>
            <person name="Banfield J.F."/>
        </authorList>
    </citation>
    <scope>NUCLEOTIDE SEQUENCE [LARGE SCALE GENOMIC DNA]</scope>
</reference>
<evidence type="ECO:0000313" key="1">
    <source>
        <dbReference type="EMBL" id="OGE74359.1"/>
    </source>
</evidence>
<protein>
    <submittedName>
        <fullName evidence="1">Uncharacterized protein</fullName>
    </submittedName>
</protein>